<dbReference type="CDD" id="cd06257">
    <property type="entry name" value="DnaJ"/>
    <property type="match status" value="1"/>
</dbReference>
<dbReference type="PANTHER" id="PTHR44313:SF1">
    <property type="entry name" value="DNAJ HOMOLOG SUBFAMILY C MEMBER 17"/>
    <property type="match status" value="1"/>
</dbReference>
<reference evidence="8" key="1">
    <citation type="journal article" date="2015" name="BMC Genomics">
        <title>Draft genome of a commonly misdiagnosed multidrug resistant pathogen Candida auris.</title>
        <authorList>
            <person name="Chatterjee S."/>
            <person name="Alampalli S.V."/>
            <person name="Nageshan R.K."/>
            <person name="Chettiar S.T."/>
            <person name="Joshi S."/>
            <person name="Tatu U.S."/>
        </authorList>
    </citation>
    <scope>NUCLEOTIDE SEQUENCE [LARGE SCALE GENOMIC DNA]</scope>
    <source>
        <strain evidence="8">6684</strain>
    </source>
</reference>
<dbReference type="InterPro" id="IPR012677">
    <property type="entry name" value="Nucleotide-bd_a/b_plait_sf"/>
</dbReference>
<dbReference type="InterPro" id="IPR036869">
    <property type="entry name" value="J_dom_sf"/>
</dbReference>
<accession>A0A0L0NRY4</accession>
<evidence type="ECO:0000256" key="4">
    <source>
        <dbReference type="ARBA" id="ARBA00023186"/>
    </source>
</evidence>
<dbReference type="VEuPathDB" id="FungiDB:CJI97_004709"/>
<dbReference type="Pfam" id="PF00226">
    <property type="entry name" value="DnaJ"/>
    <property type="match status" value="1"/>
</dbReference>
<dbReference type="PANTHER" id="PTHR44313">
    <property type="entry name" value="DNAJ HOMOLOG SUBFAMILY C MEMBER 17"/>
    <property type="match status" value="1"/>
</dbReference>
<dbReference type="VEuPathDB" id="FungiDB:B9J08_004743"/>
<dbReference type="InterPro" id="IPR001623">
    <property type="entry name" value="DnaJ_domain"/>
</dbReference>
<dbReference type="EMBL" id="LGST01000050">
    <property type="protein sequence ID" value="KND96784.1"/>
    <property type="molecule type" value="Genomic_DNA"/>
</dbReference>
<feature type="domain" description="J" evidence="6">
    <location>
        <begin position="18"/>
        <end position="82"/>
    </location>
</feature>
<keyword evidence="4" id="KW-0143">Chaperone</keyword>
<dbReference type="VEuPathDB" id="FungiDB:CJJ07_003591"/>
<dbReference type="GO" id="GO:0005737">
    <property type="term" value="C:cytoplasm"/>
    <property type="evidence" value="ECO:0007669"/>
    <property type="project" value="UniProtKB-SubCell"/>
</dbReference>
<evidence type="ECO:0000313" key="8">
    <source>
        <dbReference type="Proteomes" id="UP000037122"/>
    </source>
</evidence>
<evidence type="ECO:0000256" key="3">
    <source>
        <dbReference type="ARBA" id="ARBA00022490"/>
    </source>
</evidence>
<dbReference type="VEuPathDB" id="FungiDB:CJJ09_004754"/>
<dbReference type="GO" id="GO:0000390">
    <property type="term" value="P:spliceosomal complex disassembly"/>
    <property type="evidence" value="ECO:0007669"/>
    <property type="project" value="TreeGrafter"/>
</dbReference>
<dbReference type="InterPro" id="IPR052094">
    <property type="entry name" value="Pre-mRNA-splicing_ERAD"/>
</dbReference>
<evidence type="ECO:0000256" key="2">
    <source>
        <dbReference type="ARBA" id="ARBA00004496"/>
    </source>
</evidence>
<comment type="caution">
    <text evidence="7">The sequence shown here is derived from an EMBL/GenBank/DDBJ whole genome shotgun (WGS) entry which is preliminary data.</text>
</comment>
<proteinExistence type="predicted"/>
<keyword evidence="5" id="KW-0539">Nucleus</keyword>
<dbReference type="Gene3D" id="1.10.287.110">
    <property type="entry name" value="DnaJ domain"/>
    <property type="match status" value="1"/>
</dbReference>
<dbReference type="SUPFAM" id="SSF46565">
    <property type="entry name" value="Chaperone J-domain"/>
    <property type="match status" value="1"/>
</dbReference>
<evidence type="ECO:0000259" key="6">
    <source>
        <dbReference type="PROSITE" id="PS50076"/>
    </source>
</evidence>
<dbReference type="Gene3D" id="3.30.70.330">
    <property type="match status" value="1"/>
</dbReference>
<keyword evidence="3" id="KW-0963">Cytoplasm</keyword>
<evidence type="ECO:0000256" key="5">
    <source>
        <dbReference type="ARBA" id="ARBA00023242"/>
    </source>
</evidence>
<evidence type="ECO:0000256" key="1">
    <source>
        <dbReference type="ARBA" id="ARBA00004123"/>
    </source>
</evidence>
<comment type="subcellular location">
    <subcellularLocation>
        <location evidence="2">Cytoplasm</location>
    </subcellularLocation>
    <subcellularLocation>
        <location evidence="1">Nucleus</location>
    </subcellularLocation>
</comment>
<dbReference type="VEuPathDB" id="FungiDB:CJI96_0004410"/>
<dbReference type="AlphaFoldDB" id="A0A0L0NRY4"/>
<dbReference type="SMART" id="SM00271">
    <property type="entry name" value="DnaJ"/>
    <property type="match status" value="1"/>
</dbReference>
<dbReference type="PRINTS" id="PR00625">
    <property type="entry name" value="JDOMAIN"/>
</dbReference>
<dbReference type="PROSITE" id="PS50076">
    <property type="entry name" value="DNAJ_2"/>
    <property type="match status" value="1"/>
</dbReference>
<gene>
    <name evidence="7" type="ORF">QG37_06899</name>
</gene>
<organism evidence="7 8">
    <name type="scientific">Candidozyma auris</name>
    <name type="common">Yeast</name>
    <name type="synonym">Candida auris</name>
    <dbReference type="NCBI Taxonomy" id="498019"/>
    <lineage>
        <taxon>Eukaryota</taxon>
        <taxon>Fungi</taxon>
        <taxon>Dikarya</taxon>
        <taxon>Ascomycota</taxon>
        <taxon>Saccharomycotina</taxon>
        <taxon>Pichiomycetes</taxon>
        <taxon>Metschnikowiaceae</taxon>
        <taxon>Candidozyma</taxon>
    </lineage>
</organism>
<name>A0A0L0NRY4_CANAR</name>
<dbReference type="GO" id="GO:0005681">
    <property type="term" value="C:spliceosomal complex"/>
    <property type="evidence" value="ECO:0007669"/>
    <property type="project" value="TreeGrafter"/>
</dbReference>
<evidence type="ECO:0000313" key="7">
    <source>
        <dbReference type="EMBL" id="KND96784.1"/>
    </source>
</evidence>
<dbReference type="VEuPathDB" id="FungiDB:QG37_06899"/>
<dbReference type="Proteomes" id="UP000037122">
    <property type="component" value="Unassembled WGS sequence"/>
</dbReference>
<sequence>MRDDQTIATTTMDLENLDLYGELGVTKNASEREIITAYRKKALKYHPDKNPLAEAKHKFQVLTAVYTVLSDKKLREEYEEVQNRKQSKDEGLSKEILRFREKLRKAEAEQADLFKDAGLREHKIQLLQKEAQDLRYEFERQRTVQKSGYTSFRDMAFTGRLTDLRMDKEHDRVVEVKWKLREEPEAQISANQLSHIMAVFGPVEGAMIKTPRKGYVYGIVVYQYHDSALEAAEYDYRQSARLWDHTGVRKLASLLRGCKLQRSHVPRSSYAGLVGEQL</sequence>
<protein>
    <recommendedName>
        <fullName evidence="6">J domain-containing protein</fullName>
    </recommendedName>
</protein>